<dbReference type="GO" id="GO:0000976">
    <property type="term" value="F:transcription cis-regulatory region binding"/>
    <property type="evidence" value="ECO:0007669"/>
    <property type="project" value="TreeGrafter"/>
</dbReference>
<dbReference type="GO" id="GO:0003700">
    <property type="term" value="F:DNA-binding transcription factor activity"/>
    <property type="evidence" value="ECO:0007669"/>
    <property type="project" value="InterPro"/>
</dbReference>
<dbReference type="FunCoup" id="A0A2U3N1J1">
    <property type="interactions" value="154"/>
</dbReference>
<evidence type="ECO:0000256" key="2">
    <source>
        <dbReference type="ARBA" id="ARBA00023015"/>
    </source>
</evidence>
<keyword evidence="4" id="KW-0804">Transcription</keyword>
<dbReference type="CDD" id="cd05466">
    <property type="entry name" value="PBP2_LTTR_substrate"/>
    <property type="match status" value="1"/>
</dbReference>
<comment type="similarity">
    <text evidence="1">Belongs to the LysR transcriptional regulatory family.</text>
</comment>
<proteinExistence type="inferred from homology"/>
<dbReference type="InParanoid" id="A0A2U3N1J1"/>
<dbReference type="AlphaFoldDB" id="A0A2U3N1J1"/>
<dbReference type="Pfam" id="PF03466">
    <property type="entry name" value="LysR_substrate"/>
    <property type="match status" value="1"/>
</dbReference>
<dbReference type="PROSITE" id="PS50931">
    <property type="entry name" value="HTH_LYSR"/>
    <property type="match status" value="1"/>
</dbReference>
<dbReference type="InterPro" id="IPR036390">
    <property type="entry name" value="WH_DNA-bd_sf"/>
</dbReference>
<organism evidence="6 7">
    <name type="scientific">Acinetobacter stercoris</name>
    <dbReference type="NCBI Taxonomy" id="2126983"/>
    <lineage>
        <taxon>Bacteria</taxon>
        <taxon>Pseudomonadati</taxon>
        <taxon>Pseudomonadota</taxon>
        <taxon>Gammaproteobacteria</taxon>
        <taxon>Moraxellales</taxon>
        <taxon>Moraxellaceae</taxon>
        <taxon>Acinetobacter</taxon>
    </lineage>
</organism>
<evidence type="ECO:0000259" key="5">
    <source>
        <dbReference type="PROSITE" id="PS50931"/>
    </source>
</evidence>
<feature type="domain" description="HTH lysR-type" evidence="5">
    <location>
        <begin position="29"/>
        <end position="86"/>
    </location>
</feature>
<name>A0A2U3N1J1_9GAMM</name>
<dbReference type="Gene3D" id="1.10.10.10">
    <property type="entry name" value="Winged helix-like DNA-binding domain superfamily/Winged helix DNA-binding domain"/>
    <property type="match status" value="1"/>
</dbReference>
<keyword evidence="2" id="KW-0805">Transcription regulation</keyword>
<evidence type="ECO:0000313" key="6">
    <source>
        <dbReference type="EMBL" id="SPL71547.1"/>
    </source>
</evidence>
<protein>
    <submittedName>
        <fullName evidence="6">HTH-type transcriptional regulator CatM</fullName>
    </submittedName>
</protein>
<keyword evidence="7" id="KW-1185">Reference proteome</keyword>
<dbReference type="PANTHER" id="PTHR30126:SF91">
    <property type="entry name" value="LYSR FAMILY TRANSCRIPTIONAL REGULATOR"/>
    <property type="match status" value="1"/>
</dbReference>
<dbReference type="SUPFAM" id="SSF46785">
    <property type="entry name" value="Winged helix' DNA-binding domain"/>
    <property type="match status" value="1"/>
</dbReference>
<dbReference type="PANTHER" id="PTHR30126">
    <property type="entry name" value="HTH-TYPE TRANSCRIPTIONAL REGULATOR"/>
    <property type="match status" value="1"/>
</dbReference>
<dbReference type="InterPro" id="IPR000847">
    <property type="entry name" value="LysR_HTH_N"/>
</dbReference>
<dbReference type="InterPro" id="IPR036388">
    <property type="entry name" value="WH-like_DNA-bd_sf"/>
</dbReference>
<dbReference type="Pfam" id="PF00126">
    <property type="entry name" value="HTH_1"/>
    <property type="match status" value="1"/>
</dbReference>
<dbReference type="InterPro" id="IPR005119">
    <property type="entry name" value="LysR_subst-bd"/>
</dbReference>
<dbReference type="SUPFAM" id="SSF53850">
    <property type="entry name" value="Periplasmic binding protein-like II"/>
    <property type="match status" value="1"/>
</dbReference>
<sequence length="322" mass="37381">MLFYFHIFDKSNQILSVLLKDQMETVMNINQEQLLIFKTVIDTGSFSAAARALGKVPSAISMSIANLEIDLDLQLFIRVGREPKPTEQALVLYEKTEQLLVEINQWKQHAHALSSGVESSLNIVIVSELLHTGWTDYVVLLESKFPQLQINIITAPQEDALKMLKNQTAQLAFMFEREELESHEQFVELQAEYLIPVVAKTHYLAQFEQVKFEQILQSRQIVIASRDKTIRPELLYSQNYWRTDNHHSASMMIIRNLGWGILPKQMFEDNPELHNKLKVLQILDFTPSFEYYVDLVWSKESNLGSAARFLINYIRNQRIHTK</sequence>
<reference evidence="7" key="1">
    <citation type="submission" date="2018-03" db="EMBL/GenBank/DDBJ databases">
        <authorList>
            <person name="Blom J."/>
        </authorList>
    </citation>
    <scope>NUCLEOTIDE SEQUENCE [LARGE SCALE GENOMIC DNA]</scope>
    <source>
        <strain evidence="7">KPC-SM-21</strain>
    </source>
</reference>
<gene>
    <name evidence="6" type="primary">catM_2</name>
    <name evidence="6" type="ORF">KPC_2725</name>
</gene>
<dbReference type="Gene3D" id="3.40.190.290">
    <property type="match status" value="1"/>
</dbReference>
<evidence type="ECO:0000256" key="3">
    <source>
        <dbReference type="ARBA" id="ARBA00023125"/>
    </source>
</evidence>
<dbReference type="EMBL" id="OOGT01000147">
    <property type="protein sequence ID" value="SPL71547.1"/>
    <property type="molecule type" value="Genomic_DNA"/>
</dbReference>
<evidence type="ECO:0000256" key="1">
    <source>
        <dbReference type="ARBA" id="ARBA00009437"/>
    </source>
</evidence>
<accession>A0A2U3N1J1</accession>
<evidence type="ECO:0000313" key="7">
    <source>
        <dbReference type="Proteomes" id="UP000245974"/>
    </source>
</evidence>
<keyword evidence="3" id="KW-0238">DNA-binding</keyword>
<dbReference type="Proteomes" id="UP000245974">
    <property type="component" value="Unassembled WGS sequence"/>
</dbReference>
<evidence type="ECO:0000256" key="4">
    <source>
        <dbReference type="ARBA" id="ARBA00023163"/>
    </source>
</evidence>